<dbReference type="GO" id="GO:0004497">
    <property type="term" value="F:monooxygenase activity"/>
    <property type="evidence" value="ECO:0007669"/>
    <property type="project" value="UniProtKB-KW"/>
</dbReference>
<evidence type="ECO:0000256" key="4">
    <source>
        <dbReference type="ARBA" id="ARBA00023002"/>
    </source>
</evidence>
<keyword evidence="5" id="KW-0408">Iron</keyword>
<dbReference type="Gene3D" id="1.10.630.10">
    <property type="entry name" value="Cytochrome P450"/>
    <property type="match status" value="1"/>
</dbReference>
<dbReference type="InterPro" id="IPR001128">
    <property type="entry name" value="Cyt_P450"/>
</dbReference>
<dbReference type="Proteomes" id="UP000242180">
    <property type="component" value="Unassembled WGS sequence"/>
</dbReference>
<dbReference type="Pfam" id="PF00067">
    <property type="entry name" value="p450"/>
    <property type="match status" value="1"/>
</dbReference>
<evidence type="ECO:0000256" key="5">
    <source>
        <dbReference type="ARBA" id="ARBA00023004"/>
    </source>
</evidence>
<dbReference type="GO" id="GO:0020037">
    <property type="term" value="F:heme binding"/>
    <property type="evidence" value="ECO:0007669"/>
    <property type="project" value="InterPro"/>
</dbReference>
<organism evidence="7 8">
    <name type="scientific">Syncephalastrum racemosum</name>
    <name type="common">Filamentous fungus</name>
    <dbReference type="NCBI Taxonomy" id="13706"/>
    <lineage>
        <taxon>Eukaryota</taxon>
        <taxon>Fungi</taxon>
        <taxon>Fungi incertae sedis</taxon>
        <taxon>Mucoromycota</taxon>
        <taxon>Mucoromycotina</taxon>
        <taxon>Mucoromycetes</taxon>
        <taxon>Mucorales</taxon>
        <taxon>Syncephalastraceae</taxon>
        <taxon>Syncephalastrum</taxon>
    </lineage>
</organism>
<evidence type="ECO:0000313" key="7">
    <source>
        <dbReference type="EMBL" id="ORZ03931.1"/>
    </source>
</evidence>
<proteinExistence type="inferred from homology"/>
<evidence type="ECO:0000313" key="8">
    <source>
        <dbReference type="Proteomes" id="UP000242180"/>
    </source>
</evidence>
<reference evidence="7 8" key="1">
    <citation type="submission" date="2016-07" db="EMBL/GenBank/DDBJ databases">
        <title>Pervasive Adenine N6-methylation of Active Genes in Fungi.</title>
        <authorList>
            <consortium name="DOE Joint Genome Institute"/>
            <person name="Mondo S.J."/>
            <person name="Dannebaum R.O."/>
            <person name="Kuo R.C."/>
            <person name="Labutti K."/>
            <person name="Haridas S."/>
            <person name="Kuo A."/>
            <person name="Salamov A."/>
            <person name="Ahrendt S.R."/>
            <person name="Lipzen A."/>
            <person name="Sullivan W."/>
            <person name="Andreopoulos W.B."/>
            <person name="Clum A."/>
            <person name="Lindquist E."/>
            <person name="Daum C."/>
            <person name="Ramamoorthy G.K."/>
            <person name="Gryganskyi A."/>
            <person name="Culley D."/>
            <person name="Magnuson J.K."/>
            <person name="James T.Y."/>
            <person name="O'Malley M.A."/>
            <person name="Stajich J.E."/>
            <person name="Spatafora J.W."/>
            <person name="Visel A."/>
            <person name="Grigoriev I.V."/>
        </authorList>
    </citation>
    <scope>NUCLEOTIDE SEQUENCE [LARGE SCALE GENOMIC DNA]</scope>
    <source>
        <strain evidence="7 8">NRRL 2496</strain>
    </source>
</reference>
<keyword evidence="3" id="KW-0479">Metal-binding</keyword>
<evidence type="ECO:0000256" key="3">
    <source>
        <dbReference type="ARBA" id="ARBA00022723"/>
    </source>
</evidence>
<comment type="similarity">
    <text evidence="1">Belongs to the cytochrome P450 family.</text>
</comment>
<dbReference type="GO" id="GO:0005506">
    <property type="term" value="F:iron ion binding"/>
    <property type="evidence" value="ECO:0007669"/>
    <property type="project" value="InterPro"/>
</dbReference>
<dbReference type="InterPro" id="IPR036396">
    <property type="entry name" value="Cyt_P450_sf"/>
</dbReference>
<dbReference type="OMA" id="MEARNTC"/>
<dbReference type="PANTHER" id="PTHR24291">
    <property type="entry name" value="CYTOCHROME P450 FAMILY 4"/>
    <property type="match status" value="1"/>
</dbReference>
<gene>
    <name evidence="7" type="ORF">BCR43DRAFT_67510</name>
</gene>
<accession>A0A1X2HWP6</accession>
<keyword evidence="8" id="KW-1185">Reference proteome</keyword>
<evidence type="ECO:0000256" key="6">
    <source>
        <dbReference type="ARBA" id="ARBA00023033"/>
    </source>
</evidence>
<keyword evidence="2" id="KW-0349">Heme</keyword>
<dbReference type="InterPro" id="IPR002401">
    <property type="entry name" value="Cyt_P450_E_grp-I"/>
</dbReference>
<dbReference type="InterPro" id="IPR050196">
    <property type="entry name" value="Cytochrome_P450_Monoox"/>
</dbReference>
<dbReference type="OrthoDB" id="2303164at2759"/>
<protein>
    <submittedName>
        <fullName evidence="7">Cytochrome P450</fullName>
    </submittedName>
</protein>
<dbReference type="AlphaFoldDB" id="A0A1X2HWP6"/>
<dbReference type="GO" id="GO:0016705">
    <property type="term" value="F:oxidoreductase activity, acting on paired donors, with incorporation or reduction of molecular oxygen"/>
    <property type="evidence" value="ECO:0007669"/>
    <property type="project" value="InterPro"/>
</dbReference>
<comment type="caution">
    <text evidence="7">The sequence shown here is derived from an EMBL/GenBank/DDBJ whole genome shotgun (WGS) entry which is preliminary data.</text>
</comment>
<dbReference type="PRINTS" id="PR00463">
    <property type="entry name" value="EP450I"/>
</dbReference>
<keyword evidence="6" id="KW-0503">Monooxygenase</keyword>
<dbReference type="InParanoid" id="A0A1X2HWP6"/>
<dbReference type="SUPFAM" id="SSF48264">
    <property type="entry name" value="Cytochrome P450"/>
    <property type="match status" value="1"/>
</dbReference>
<evidence type="ECO:0000256" key="1">
    <source>
        <dbReference type="ARBA" id="ARBA00010617"/>
    </source>
</evidence>
<sequence>MTRQLMHSPLPFIIWSKYTDIQEKARQEAIAVFGNESKDSIAIAEETKDMQYLNCIIKEVMRIAPAATNTTIHRLTEDTEIGSHVFPKGTDIIQDIYEIHHNPRVWNNTSEFRPERFLPGGEAENLALSGKGMAWLPFGNGARHASA</sequence>
<evidence type="ECO:0000256" key="2">
    <source>
        <dbReference type="ARBA" id="ARBA00022617"/>
    </source>
</evidence>
<dbReference type="STRING" id="13706.A0A1X2HWP6"/>
<name>A0A1X2HWP6_SYNRA</name>
<dbReference type="PANTHER" id="PTHR24291:SF50">
    <property type="entry name" value="BIFUNCTIONAL ALBAFLAVENONE MONOOXYGENASE_TERPENE SYNTHASE"/>
    <property type="match status" value="1"/>
</dbReference>
<dbReference type="EMBL" id="MCGN01000001">
    <property type="protein sequence ID" value="ORZ03931.1"/>
    <property type="molecule type" value="Genomic_DNA"/>
</dbReference>
<keyword evidence="4" id="KW-0560">Oxidoreductase</keyword>